<gene>
    <name evidence="2" type="ORF">HGI30_09270</name>
</gene>
<dbReference type="CDD" id="cd02511">
    <property type="entry name" value="Beta4Glucosyltransferase"/>
    <property type="match status" value="1"/>
</dbReference>
<dbReference type="Gene3D" id="3.90.550.10">
    <property type="entry name" value="Spore Coat Polysaccharide Biosynthesis Protein SpsA, Chain A"/>
    <property type="match status" value="1"/>
</dbReference>
<dbReference type="InterPro" id="IPR001173">
    <property type="entry name" value="Glyco_trans_2-like"/>
</dbReference>
<dbReference type="Gene3D" id="1.25.40.10">
    <property type="entry name" value="Tetratricopeptide repeat domain"/>
    <property type="match status" value="1"/>
</dbReference>
<dbReference type="GO" id="GO:0016740">
    <property type="term" value="F:transferase activity"/>
    <property type="evidence" value="ECO:0007669"/>
    <property type="project" value="UniProtKB-KW"/>
</dbReference>
<dbReference type="Pfam" id="PF00535">
    <property type="entry name" value="Glycos_transf_2"/>
    <property type="match status" value="1"/>
</dbReference>
<dbReference type="AlphaFoldDB" id="A0A6H2H3L8"/>
<dbReference type="Proteomes" id="UP000502136">
    <property type="component" value="Chromosome"/>
</dbReference>
<accession>A0A6H2H3L8</accession>
<name>A0A6H2H3L8_9BACL</name>
<dbReference type="KEGG" id="palr:HGI30_09270"/>
<keyword evidence="3" id="KW-1185">Reference proteome</keyword>
<sequence length="372" mass="42133">MVTISLCMIVKNEEAVLGRALSSVREVVDEIVVADTGSSDRTREIASSFGAKVEPFEWIDDFAAARNFSFSLATMDYILWLDADDYVEPQDAERLLELKRTLNPDVCRVTMPYVLSRGVDGEPLSSLRRNRLVRRDCGFRWIGAVHEYLEAFGPHLDSEAAVQHDKDKAYTDRNLRIYRQRRERGEAFSVRDLYYFANELKDHGFHDEAALHYETMLRTGEGWVEDNLQACAKLAACYEALGQPELRLQAALRALAYDKPRPEGCCSIGNALLDSGSYATAAYWYEQALKAEWPATMGLSDRSAGTWYPHLQLCLCYDRLGLFAKAHEHNEAALRLYPEHPSMLHNRAYFQQAHGLTSEDGAGAEGEEREET</sequence>
<proteinExistence type="predicted"/>
<feature type="domain" description="Glycosyltransferase 2-like" evidence="1">
    <location>
        <begin position="5"/>
        <end position="114"/>
    </location>
</feature>
<dbReference type="SUPFAM" id="SSF48452">
    <property type="entry name" value="TPR-like"/>
    <property type="match status" value="1"/>
</dbReference>
<dbReference type="InterPro" id="IPR029044">
    <property type="entry name" value="Nucleotide-diphossugar_trans"/>
</dbReference>
<dbReference type="PANTHER" id="PTHR43630:SF2">
    <property type="entry name" value="GLYCOSYLTRANSFERASE"/>
    <property type="match status" value="1"/>
</dbReference>
<dbReference type="EMBL" id="CP051428">
    <property type="protein sequence ID" value="QJC54294.1"/>
    <property type="molecule type" value="Genomic_DNA"/>
</dbReference>
<dbReference type="PANTHER" id="PTHR43630">
    <property type="entry name" value="POLY-BETA-1,6-N-ACETYL-D-GLUCOSAMINE SYNTHASE"/>
    <property type="match status" value="1"/>
</dbReference>
<evidence type="ECO:0000259" key="1">
    <source>
        <dbReference type="Pfam" id="PF00535"/>
    </source>
</evidence>
<evidence type="ECO:0000313" key="2">
    <source>
        <dbReference type="EMBL" id="QJC54294.1"/>
    </source>
</evidence>
<organism evidence="2 3">
    <name type="scientific">Paenibacillus albicereus</name>
    <dbReference type="NCBI Taxonomy" id="2726185"/>
    <lineage>
        <taxon>Bacteria</taxon>
        <taxon>Bacillati</taxon>
        <taxon>Bacillota</taxon>
        <taxon>Bacilli</taxon>
        <taxon>Bacillales</taxon>
        <taxon>Paenibacillaceae</taxon>
        <taxon>Paenibacillus</taxon>
    </lineage>
</organism>
<keyword evidence="2" id="KW-0808">Transferase</keyword>
<protein>
    <submittedName>
        <fullName evidence="2">Glycosyltransferase</fullName>
    </submittedName>
</protein>
<dbReference type="InterPro" id="IPR011990">
    <property type="entry name" value="TPR-like_helical_dom_sf"/>
</dbReference>
<evidence type="ECO:0000313" key="3">
    <source>
        <dbReference type="Proteomes" id="UP000502136"/>
    </source>
</evidence>
<reference evidence="2 3" key="1">
    <citation type="submission" date="2020-04" db="EMBL/GenBank/DDBJ databases">
        <title>Novel Paenibacillus strain UniB2 isolated from commercial digestive syrup.</title>
        <authorList>
            <person name="Thorat V."/>
            <person name="Kirdat K."/>
            <person name="Tiwarekar B."/>
            <person name="Yadav A."/>
        </authorList>
    </citation>
    <scope>NUCLEOTIDE SEQUENCE [LARGE SCALE GENOMIC DNA]</scope>
    <source>
        <strain evidence="2 3">UniB2</strain>
    </source>
</reference>
<dbReference type="SUPFAM" id="SSF53448">
    <property type="entry name" value="Nucleotide-diphospho-sugar transferases"/>
    <property type="match status" value="1"/>
</dbReference>